<reference evidence="2 3" key="1">
    <citation type="submission" date="2023-11" db="EMBL/GenBank/DDBJ databases">
        <title>Draft genome sequence and annotation of the polyextremotolerant black yeast-like fungus Aureobasidium pullulans NRRL 62042.</title>
        <authorList>
            <person name="Dielentheis-Frenken M.R.E."/>
            <person name="Wibberg D."/>
            <person name="Blank L.M."/>
            <person name="Tiso T."/>
        </authorList>
    </citation>
    <scope>NUCLEOTIDE SEQUENCE [LARGE SCALE GENOMIC DNA]</scope>
    <source>
        <strain evidence="2 3">NRRL 62042</strain>
    </source>
</reference>
<feature type="compositionally biased region" description="Basic and acidic residues" evidence="1">
    <location>
        <begin position="17"/>
        <end position="30"/>
    </location>
</feature>
<gene>
    <name evidence="2" type="ORF">QM012_009348</name>
</gene>
<proteinExistence type="predicted"/>
<keyword evidence="3" id="KW-1185">Reference proteome</keyword>
<accession>A0ABR0THH5</accession>
<dbReference type="EMBL" id="JASGXD010000009">
    <property type="protein sequence ID" value="KAK6003577.1"/>
    <property type="molecule type" value="Genomic_DNA"/>
</dbReference>
<evidence type="ECO:0000256" key="1">
    <source>
        <dbReference type="SAM" id="MobiDB-lite"/>
    </source>
</evidence>
<feature type="region of interest" description="Disordered" evidence="1">
    <location>
        <begin position="17"/>
        <end position="106"/>
    </location>
</feature>
<evidence type="ECO:0000313" key="3">
    <source>
        <dbReference type="Proteomes" id="UP001341245"/>
    </source>
</evidence>
<name>A0ABR0THH5_AURPU</name>
<sequence>MYSEDQALKYALNLLTEDARGNMNLEHETVDSGESDDSDDSDDCYYSDDEDDEDDEDNEDEHDYDSDDFDDLGDYAGPCFSDDEEDYHEGNNYGNPNSWHESDDENGFFNGIRQVGSYERRW</sequence>
<organism evidence="2 3">
    <name type="scientific">Aureobasidium pullulans</name>
    <name type="common">Black yeast</name>
    <name type="synonym">Pullularia pullulans</name>
    <dbReference type="NCBI Taxonomy" id="5580"/>
    <lineage>
        <taxon>Eukaryota</taxon>
        <taxon>Fungi</taxon>
        <taxon>Dikarya</taxon>
        <taxon>Ascomycota</taxon>
        <taxon>Pezizomycotina</taxon>
        <taxon>Dothideomycetes</taxon>
        <taxon>Dothideomycetidae</taxon>
        <taxon>Dothideales</taxon>
        <taxon>Saccotheciaceae</taxon>
        <taxon>Aureobasidium</taxon>
    </lineage>
</organism>
<evidence type="ECO:0000313" key="2">
    <source>
        <dbReference type="EMBL" id="KAK6003577.1"/>
    </source>
</evidence>
<protein>
    <submittedName>
        <fullName evidence="2">Uncharacterized protein</fullName>
    </submittedName>
</protein>
<feature type="compositionally biased region" description="Acidic residues" evidence="1">
    <location>
        <begin position="31"/>
        <end position="73"/>
    </location>
</feature>
<dbReference type="Proteomes" id="UP001341245">
    <property type="component" value="Unassembled WGS sequence"/>
</dbReference>
<comment type="caution">
    <text evidence="2">The sequence shown here is derived from an EMBL/GenBank/DDBJ whole genome shotgun (WGS) entry which is preliminary data.</text>
</comment>